<evidence type="ECO:0000256" key="1">
    <source>
        <dbReference type="ARBA" id="ARBA00001968"/>
    </source>
</evidence>
<name>A0A9J6EFW5_RHIMP</name>
<dbReference type="AlphaFoldDB" id="A0A9J6EFW5"/>
<comment type="cofactor">
    <cofactor evidence="1">
        <name>a divalent metal cation</name>
        <dbReference type="ChEBI" id="CHEBI:60240"/>
    </cofactor>
</comment>
<comment type="caution">
    <text evidence="4">The sequence shown here is derived from an EMBL/GenBank/DDBJ whole genome shotgun (WGS) entry which is preliminary data.</text>
</comment>
<reference evidence="4" key="1">
    <citation type="journal article" date="2020" name="Cell">
        <title>Large-Scale Comparative Analyses of Tick Genomes Elucidate Their Genetic Diversity and Vector Capacities.</title>
        <authorList>
            <consortium name="Tick Genome and Microbiome Consortium (TIGMIC)"/>
            <person name="Jia N."/>
            <person name="Wang J."/>
            <person name="Shi W."/>
            <person name="Du L."/>
            <person name="Sun Y."/>
            <person name="Zhan W."/>
            <person name="Jiang J.F."/>
            <person name="Wang Q."/>
            <person name="Zhang B."/>
            <person name="Ji P."/>
            <person name="Bell-Sakyi L."/>
            <person name="Cui X.M."/>
            <person name="Yuan T.T."/>
            <person name="Jiang B.G."/>
            <person name="Yang W.F."/>
            <person name="Lam T.T."/>
            <person name="Chang Q.C."/>
            <person name="Ding S.J."/>
            <person name="Wang X.J."/>
            <person name="Zhu J.G."/>
            <person name="Ruan X.D."/>
            <person name="Zhao L."/>
            <person name="Wei J.T."/>
            <person name="Ye R.Z."/>
            <person name="Que T.C."/>
            <person name="Du C.H."/>
            <person name="Zhou Y.H."/>
            <person name="Cheng J.X."/>
            <person name="Dai P.F."/>
            <person name="Guo W.B."/>
            <person name="Han X.H."/>
            <person name="Huang E.J."/>
            <person name="Li L.F."/>
            <person name="Wei W."/>
            <person name="Gao Y.C."/>
            <person name="Liu J.Z."/>
            <person name="Shao H.Z."/>
            <person name="Wang X."/>
            <person name="Wang C.C."/>
            <person name="Yang T.C."/>
            <person name="Huo Q.B."/>
            <person name="Li W."/>
            <person name="Chen H.Y."/>
            <person name="Chen S.E."/>
            <person name="Zhou L.G."/>
            <person name="Ni X.B."/>
            <person name="Tian J.H."/>
            <person name="Sheng Y."/>
            <person name="Liu T."/>
            <person name="Pan Y.S."/>
            <person name="Xia L.Y."/>
            <person name="Li J."/>
            <person name="Zhao F."/>
            <person name="Cao W.C."/>
        </authorList>
    </citation>
    <scope>NUCLEOTIDE SEQUENCE</scope>
    <source>
        <strain evidence="4">Rmic-2018</strain>
    </source>
</reference>
<evidence type="ECO:0000256" key="2">
    <source>
        <dbReference type="ARBA" id="ARBA00022723"/>
    </source>
</evidence>
<evidence type="ECO:0000313" key="5">
    <source>
        <dbReference type="Proteomes" id="UP000821866"/>
    </source>
</evidence>
<keyword evidence="2" id="KW-0479">Metal-binding</keyword>
<dbReference type="GO" id="GO:0046872">
    <property type="term" value="F:metal ion binding"/>
    <property type="evidence" value="ECO:0007669"/>
    <property type="project" value="UniProtKB-KW"/>
</dbReference>
<protein>
    <recommendedName>
        <fullName evidence="3">DDE Tnp4 domain-containing protein</fullName>
    </recommendedName>
</protein>
<keyword evidence="5" id="KW-1185">Reference proteome</keyword>
<proteinExistence type="predicted"/>
<reference evidence="4" key="2">
    <citation type="submission" date="2021-09" db="EMBL/GenBank/DDBJ databases">
        <authorList>
            <person name="Jia N."/>
            <person name="Wang J."/>
            <person name="Shi W."/>
            <person name="Du L."/>
            <person name="Sun Y."/>
            <person name="Zhan W."/>
            <person name="Jiang J."/>
            <person name="Wang Q."/>
            <person name="Zhang B."/>
            <person name="Ji P."/>
            <person name="Sakyi L.B."/>
            <person name="Cui X."/>
            <person name="Yuan T."/>
            <person name="Jiang B."/>
            <person name="Yang W."/>
            <person name="Lam T.T.-Y."/>
            <person name="Chang Q."/>
            <person name="Ding S."/>
            <person name="Wang X."/>
            <person name="Zhu J."/>
            <person name="Ruan X."/>
            <person name="Zhao L."/>
            <person name="Wei J."/>
            <person name="Que T."/>
            <person name="Du C."/>
            <person name="Cheng J."/>
            <person name="Dai P."/>
            <person name="Han X."/>
            <person name="Huang E."/>
            <person name="Gao Y."/>
            <person name="Liu J."/>
            <person name="Shao H."/>
            <person name="Ye R."/>
            <person name="Li L."/>
            <person name="Wei W."/>
            <person name="Wang X."/>
            <person name="Wang C."/>
            <person name="Huo Q."/>
            <person name="Li W."/>
            <person name="Guo W."/>
            <person name="Chen H."/>
            <person name="Chen S."/>
            <person name="Zhou L."/>
            <person name="Zhou L."/>
            <person name="Ni X."/>
            <person name="Tian J."/>
            <person name="Zhou Y."/>
            <person name="Sheng Y."/>
            <person name="Liu T."/>
            <person name="Pan Y."/>
            <person name="Xia L."/>
            <person name="Li J."/>
            <person name="Zhao F."/>
            <person name="Cao W."/>
        </authorList>
    </citation>
    <scope>NUCLEOTIDE SEQUENCE</scope>
    <source>
        <strain evidence="4">Rmic-2018</strain>
        <tissue evidence="4">Larvae</tissue>
    </source>
</reference>
<evidence type="ECO:0000313" key="4">
    <source>
        <dbReference type="EMBL" id="KAH8033321.1"/>
    </source>
</evidence>
<gene>
    <name evidence="4" type="ORF">HPB51_010237</name>
</gene>
<dbReference type="VEuPathDB" id="VectorBase:LOC119162225"/>
<evidence type="ECO:0000259" key="3">
    <source>
        <dbReference type="Pfam" id="PF13359"/>
    </source>
</evidence>
<organism evidence="4 5">
    <name type="scientific">Rhipicephalus microplus</name>
    <name type="common">Cattle tick</name>
    <name type="synonym">Boophilus microplus</name>
    <dbReference type="NCBI Taxonomy" id="6941"/>
    <lineage>
        <taxon>Eukaryota</taxon>
        <taxon>Metazoa</taxon>
        <taxon>Ecdysozoa</taxon>
        <taxon>Arthropoda</taxon>
        <taxon>Chelicerata</taxon>
        <taxon>Arachnida</taxon>
        <taxon>Acari</taxon>
        <taxon>Parasitiformes</taxon>
        <taxon>Ixodida</taxon>
        <taxon>Ixodoidea</taxon>
        <taxon>Ixodidae</taxon>
        <taxon>Rhipicephalinae</taxon>
        <taxon>Rhipicephalus</taxon>
        <taxon>Boophilus</taxon>
    </lineage>
</organism>
<dbReference type="Proteomes" id="UP000821866">
    <property type="component" value="Chromosome 2"/>
</dbReference>
<sequence>MGCWFIPEGFNKRTPRYNTNDGREELARPEHGDVECHDVDNNNRRSPDLPTLVEEWKGVQFHPAQLVNYSESASVTAEMPTSSVATRGLILPVLCDTHHPGFATLGASCKGSTRNGPPSNLFYTWEAGATDDDGSVSFETISQETPFAAVQHRDSMLPLISTHPLPSAEQLFGNVVSQKQHICSNVAGPGDHGLAFAAFMKSTIGAPRIGEVRPYQSDSAIRGSSAVSLYHHLDLNQCLWTFEAIISLKDAVGVCGGVLLEDFKEPDSHRRFVTVRLPVYVTLAFPAFVAAVGDAAPRWTSVERRSQLELSFAYGPAMWSERPLGTRAPPKAKVSLDDVVLDDRGLETYQEKLFHLLDDVNNHSWLVIDQLENFSKAIYAKGARPTNCWGFIDGTAPAKCQPTRQQQLYFRGHKKFHALKYQAIICPNGIICHLDGCYPGSKHDAGNFGNSLAYMKLEKLVHFYCIYGDPDTHCVYYC</sequence>
<feature type="domain" description="DDE Tnp4" evidence="3">
    <location>
        <begin position="394"/>
        <end position="459"/>
    </location>
</feature>
<dbReference type="EMBL" id="JABSTU010000004">
    <property type="protein sequence ID" value="KAH8033321.1"/>
    <property type="molecule type" value="Genomic_DNA"/>
</dbReference>
<accession>A0A9J6EFW5</accession>
<dbReference type="Pfam" id="PF13359">
    <property type="entry name" value="DDE_Tnp_4"/>
    <property type="match status" value="1"/>
</dbReference>
<dbReference type="InterPro" id="IPR027806">
    <property type="entry name" value="HARBI1_dom"/>
</dbReference>